<comment type="caution">
    <text evidence="14">The sequence shown here is derived from an EMBL/GenBank/DDBJ whole genome shotgun (WGS) entry which is preliminary data.</text>
</comment>
<keyword evidence="4 10" id="KW-0808">Transferase</keyword>
<organism evidence="14 15">
    <name type="scientific">Candidatus Sungbacteria bacterium RIFCSPHIGHO2_02_FULL_49_20</name>
    <dbReference type="NCBI Taxonomy" id="1802272"/>
    <lineage>
        <taxon>Bacteria</taxon>
        <taxon>Candidatus Sungiibacteriota</taxon>
    </lineage>
</organism>
<dbReference type="SUPFAM" id="SSF52540">
    <property type="entry name" value="P-loop containing nucleoside triphosphate hydrolases"/>
    <property type="match status" value="2"/>
</dbReference>
<sequence length="355" mass="40021">MKVKFKLRETKTSPDIRKMPLVVILGPTASGKSALGVALAKKFNGEVVSADSRQIYRGLDVGTGKITPKEMQGIPHHLLNIADPRKQCTVAEYAKEARRAIAGIYKRGRIPFIVGGTGFYIDAVARGAIYPKVPPNRALRKILGKLAPATLLHRLQKLDPERSKTIDQKNPRRLIRALEIIKATKKSIAPIIIGAPYNTIFIAIRRDPQELRRRIQRAVVRHIDRGLLKETKHLIRSGISRKRLADLGIGYRSAVERVDGKISRAQLIGKYVAGDWRYAKRQMTWLRRYPDIHPVTTGNSVNSRRGKRWDQKSPVETTVFGPNSNGVHWIRNKTEAAGLIKNFVNRDQKAVPRKR</sequence>
<keyword evidence="8 10" id="KW-0460">Magnesium</keyword>
<dbReference type="EMBL" id="MHQK01000030">
    <property type="protein sequence ID" value="OHA01315.1"/>
    <property type="molecule type" value="Genomic_DNA"/>
</dbReference>
<feature type="site" description="Interaction with substrate tRNA" evidence="10">
    <location>
        <position position="117"/>
    </location>
</feature>
<evidence type="ECO:0000256" key="7">
    <source>
        <dbReference type="ARBA" id="ARBA00022840"/>
    </source>
</evidence>
<evidence type="ECO:0000256" key="2">
    <source>
        <dbReference type="ARBA" id="ARBA00003213"/>
    </source>
</evidence>
<evidence type="ECO:0000256" key="8">
    <source>
        <dbReference type="ARBA" id="ARBA00022842"/>
    </source>
</evidence>
<dbReference type="InterPro" id="IPR018022">
    <property type="entry name" value="IPT"/>
</dbReference>
<feature type="binding site" evidence="10">
    <location>
        <begin position="28"/>
        <end position="33"/>
    </location>
    <ligand>
        <name>substrate</name>
    </ligand>
</feature>
<evidence type="ECO:0000256" key="5">
    <source>
        <dbReference type="ARBA" id="ARBA00022694"/>
    </source>
</evidence>
<proteinExistence type="inferred from homology"/>
<comment type="subunit">
    <text evidence="10">Monomer.</text>
</comment>
<dbReference type="InterPro" id="IPR039657">
    <property type="entry name" value="Dimethylallyltransferase"/>
</dbReference>
<feature type="region of interest" description="Interaction with substrate tRNA" evidence="10">
    <location>
        <begin position="51"/>
        <end position="54"/>
    </location>
</feature>
<dbReference type="InterPro" id="IPR027417">
    <property type="entry name" value="P-loop_NTPase"/>
</dbReference>
<evidence type="ECO:0000256" key="6">
    <source>
        <dbReference type="ARBA" id="ARBA00022741"/>
    </source>
</evidence>
<comment type="caution">
    <text evidence="10">Lacks conserved residue(s) required for the propagation of feature annotation.</text>
</comment>
<evidence type="ECO:0000256" key="3">
    <source>
        <dbReference type="ARBA" id="ARBA00005842"/>
    </source>
</evidence>
<feature type="binding site" evidence="10">
    <location>
        <begin position="26"/>
        <end position="33"/>
    </location>
    <ligand>
        <name>ATP</name>
        <dbReference type="ChEBI" id="CHEBI:30616"/>
    </ligand>
</feature>
<comment type="catalytic activity">
    <reaction evidence="9 10 11">
        <text>adenosine(37) in tRNA + dimethylallyl diphosphate = N(6)-dimethylallyladenosine(37) in tRNA + diphosphate</text>
        <dbReference type="Rhea" id="RHEA:26482"/>
        <dbReference type="Rhea" id="RHEA-COMP:10162"/>
        <dbReference type="Rhea" id="RHEA-COMP:10375"/>
        <dbReference type="ChEBI" id="CHEBI:33019"/>
        <dbReference type="ChEBI" id="CHEBI:57623"/>
        <dbReference type="ChEBI" id="CHEBI:74411"/>
        <dbReference type="ChEBI" id="CHEBI:74415"/>
        <dbReference type="EC" id="2.5.1.75"/>
    </reaction>
</comment>
<evidence type="ECO:0000256" key="13">
    <source>
        <dbReference type="RuleBase" id="RU003785"/>
    </source>
</evidence>
<dbReference type="GO" id="GO:0052381">
    <property type="term" value="F:tRNA dimethylallyltransferase activity"/>
    <property type="evidence" value="ECO:0007669"/>
    <property type="project" value="UniProtKB-UniRule"/>
</dbReference>
<dbReference type="Gene3D" id="1.10.20.140">
    <property type="match status" value="1"/>
</dbReference>
<accession>A0A1G2KPJ7</accession>
<feature type="site" description="Interaction with substrate tRNA" evidence="10">
    <location>
        <position position="140"/>
    </location>
</feature>
<evidence type="ECO:0000256" key="11">
    <source>
        <dbReference type="RuleBase" id="RU003783"/>
    </source>
</evidence>
<dbReference type="PANTHER" id="PTHR11088">
    <property type="entry name" value="TRNA DIMETHYLALLYLTRANSFERASE"/>
    <property type="match status" value="1"/>
</dbReference>
<dbReference type="Pfam" id="PF01715">
    <property type="entry name" value="IPPT"/>
    <property type="match status" value="1"/>
</dbReference>
<evidence type="ECO:0000256" key="4">
    <source>
        <dbReference type="ARBA" id="ARBA00022679"/>
    </source>
</evidence>
<evidence type="ECO:0000256" key="1">
    <source>
        <dbReference type="ARBA" id="ARBA00001946"/>
    </source>
</evidence>
<dbReference type="PANTHER" id="PTHR11088:SF60">
    <property type="entry name" value="TRNA DIMETHYLALLYLTRANSFERASE"/>
    <property type="match status" value="1"/>
</dbReference>
<evidence type="ECO:0000256" key="12">
    <source>
        <dbReference type="RuleBase" id="RU003784"/>
    </source>
</evidence>
<dbReference type="NCBIfam" id="TIGR00174">
    <property type="entry name" value="miaA"/>
    <property type="match status" value="1"/>
</dbReference>
<comment type="function">
    <text evidence="2 10 12">Catalyzes the transfer of a dimethylallyl group onto the adenine at position 37 in tRNAs that read codons beginning with uridine, leading to the formation of N6-(dimethylallyl)adenosine (i(6)A).</text>
</comment>
<reference evidence="14 15" key="1">
    <citation type="journal article" date="2016" name="Nat. Commun.">
        <title>Thousands of microbial genomes shed light on interconnected biogeochemical processes in an aquifer system.</title>
        <authorList>
            <person name="Anantharaman K."/>
            <person name="Brown C.T."/>
            <person name="Hug L.A."/>
            <person name="Sharon I."/>
            <person name="Castelle C.J."/>
            <person name="Probst A.J."/>
            <person name="Thomas B.C."/>
            <person name="Singh A."/>
            <person name="Wilkins M.J."/>
            <person name="Karaoz U."/>
            <person name="Brodie E.L."/>
            <person name="Williams K.H."/>
            <person name="Hubbard S.S."/>
            <person name="Banfield J.F."/>
        </authorList>
    </citation>
    <scope>NUCLEOTIDE SEQUENCE [LARGE SCALE GENOMIC DNA]</scope>
</reference>
<keyword evidence="7 10" id="KW-0067">ATP-binding</keyword>
<comment type="cofactor">
    <cofactor evidence="1 10">
        <name>Mg(2+)</name>
        <dbReference type="ChEBI" id="CHEBI:18420"/>
    </cofactor>
</comment>
<dbReference type="GO" id="GO:0006400">
    <property type="term" value="P:tRNA modification"/>
    <property type="evidence" value="ECO:0007669"/>
    <property type="project" value="TreeGrafter"/>
</dbReference>
<comment type="similarity">
    <text evidence="3 10 13">Belongs to the IPP transferase family.</text>
</comment>
<dbReference type="HAMAP" id="MF_00185">
    <property type="entry name" value="IPP_trans"/>
    <property type="match status" value="1"/>
</dbReference>
<gene>
    <name evidence="10" type="primary">miaA</name>
    <name evidence="14" type="ORF">A3C12_00170</name>
</gene>
<evidence type="ECO:0000313" key="15">
    <source>
        <dbReference type="Proteomes" id="UP000178710"/>
    </source>
</evidence>
<evidence type="ECO:0000313" key="14">
    <source>
        <dbReference type="EMBL" id="OHA01315.1"/>
    </source>
</evidence>
<evidence type="ECO:0000256" key="10">
    <source>
        <dbReference type="HAMAP-Rule" id="MF_00185"/>
    </source>
</evidence>
<name>A0A1G2KPJ7_9BACT</name>
<dbReference type="EC" id="2.5.1.75" evidence="10"/>
<dbReference type="GO" id="GO:0005524">
    <property type="term" value="F:ATP binding"/>
    <property type="evidence" value="ECO:0007669"/>
    <property type="project" value="UniProtKB-UniRule"/>
</dbReference>
<dbReference type="Gene3D" id="3.40.50.300">
    <property type="entry name" value="P-loop containing nucleotide triphosphate hydrolases"/>
    <property type="match status" value="1"/>
</dbReference>
<dbReference type="Proteomes" id="UP000178710">
    <property type="component" value="Unassembled WGS sequence"/>
</dbReference>
<protein>
    <recommendedName>
        <fullName evidence="10">tRNA dimethylallyltransferase</fullName>
        <ecNumber evidence="10">2.5.1.75</ecNumber>
    </recommendedName>
    <alternativeName>
        <fullName evidence="10">Dimethylallyl diphosphate:tRNA dimethylallyltransferase</fullName>
        <shortName evidence="10">DMAPP:tRNA dimethylallyltransferase</shortName>
        <shortName evidence="10">DMATase</shortName>
    </alternativeName>
    <alternativeName>
        <fullName evidence="10">Isopentenyl-diphosphate:tRNA isopentenyltransferase</fullName>
        <shortName evidence="10">IPP transferase</shortName>
        <shortName evidence="10">IPPT</shortName>
        <shortName evidence="10">IPTase</shortName>
    </alternativeName>
</protein>
<keyword evidence="6 10" id="KW-0547">Nucleotide-binding</keyword>
<dbReference type="AlphaFoldDB" id="A0A1G2KPJ7"/>
<keyword evidence="5 10" id="KW-0819">tRNA processing</keyword>
<evidence type="ECO:0000256" key="9">
    <source>
        <dbReference type="ARBA" id="ARBA00049563"/>
    </source>
</evidence>